<dbReference type="Pfam" id="PF00535">
    <property type="entry name" value="Glycos_transf_2"/>
    <property type="match status" value="1"/>
</dbReference>
<dbReference type="PANTHER" id="PTHR43630:SF2">
    <property type="entry name" value="GLYCOSYLTRANSFERASE"/>
    <property type="match status" value="1"/>
</dbReference>
<keyword evidence="1" id="KW-0472">Membrane</keyword>
<sequence>MEALSAFVTTFNNARTLVSCLESVKWADEIVLLDSGSTDATLDIAAQYGCKIFHHPFLGYGKQKQLALEKTSYLWVLLLDADEALSETSQQEIRQLLQTTPDADGYTIPRKEQMFWQMNNDYIRLNKFLRLFRKDRGHISTMPVHAAPKVQGRIKSLTAPFYHYGETDIDVKVGKLNAYSTGLVRDKVAKGTRANPWILVFYPPIYFIRAYFFKRAVLNGWGGLITSVCGAFYVFLKYAKLYEYHQRKRYGKSLMPPGAPDSPPVYESDKPC</sequence>
<evidence type="ECO:0000259" key="2">
    <source>
        <dbReference type="Pfam" id="PF00535"/>
    </source>
</evidence>
<gene>
    <name evidence="3" type="ORF">CARN7_0317</name>
</gene>
<name>E6QQR2_9ZZZZ</name>
<dbReference type="EC" id="2.-.-.-" evidence="3"/>
<feature type="domain" description="Glycosyltransferase 2-like" evidence="2">
    <location>
        <begin position="5"/>
        <end position="134"/>
    </location>
</feature>
<evidence type="ECO:0000313" key="3">
    <source>
        <dbReference type="EMBL" id="CBI09583.1"/>
    </source>
</evidence>
<organism evidence="3">
    <name type="scientific">mine drainage metagenome</name>
    <dbReference type="NCBI Taxonomy" id="410659"/>
    <lineage>
        <taxon>unclassified sequences</taxon>
        <taxon>metagenomes</taxon>
        <taxon>ecological metagenomes</taxon>
    </lineage>
</organism>
<protein>
    <submittedName>
        <fullName evidence="3">Putative lipopolysaccharide core biosynthesis glycosyl transferase LpsC</fullName>
        <ecNumber evidence="3">2.-.-.-</ecNumber>
    </submittedName>
</protein>
<feature type="transmembrane region" description="Helical" evidence="1">
    <location>
        <begin position="218"/>
        <end position="239"/>
    </location>
</feature>
<evidence type="ECO:0000256" key="1">
    <source>
        <dbReference type="SAM" id="Phobius"/>
    </source>
</evidence>
<comment type="caution">
    <text evidence="3">The sequence shown here is derived from an EMBL/GenBank/DDBJ whole genome shotgun (WGS) entry which is preliminary data.</text>
</comment>
<dbReference type="InterPro" id="IPR029044">
    <property type="entry name" value="Nucleotide-diphossugar_trans"/>
</dbReference>
<reference evidence="3" key="1">
    <citation type="submission" date="2009-10" db="EMBL/GenBank/DDBJ databases">
        <title>Diversity of trophic interactions inside an arsenic-rich microbial ecosystem.</title>
        <authorList>
            <person name="Bertin P.N."/>
            <person name="Heinrich-Salmeron A."/>
            <person name="Pelletier E."/>
            <person name="Goulhen-Chollet F."/>
            <person name="Arsene-Ploetze F."/>
            <person name="Gallien S."/>
            <person name="Calteau A."/>
            <person name="Vallenet D."/>
            <person name="Casiot C."/>
            <person name="Chane-Woon-Ming B."/>
            <person name="Giloteaux L."/>
            <person name="Barakat M."/>
            <person name="Bonnefoy V."/>
            <person name="Bruneel O."/>
            <person name="Chandler M."/>
            <person name="Cleiss J."/>
            <person name="Duran R."/>
            <person name="Elbaz-Poulichet F."/>
            <person name="Fonknechten N."/>
            <person name="Lauga B."/>
            <person name="Mornico D."/>
            <person name="Ortet P."/>
            <person name="Schaeffer C."/>
            <person name="Siguier P."/>
            <person name="Alexander Thil Smith A."/>
            <person name="Van Dorsselaer A."/>
            <person name="Weissenbach J."/>
            <person name="Medigue C."/>
            <person name="Le Paslier D."/>
        </authorList>
    </citation>
    <scope>NUCLEOTIDE SEQUENCE</scope>
</reference>
<dbReference type="InterPro" id="IPR001173">
    <property type="entry name" value="Glyco_trans_2-like"/>
</dbReference>
<dbReference type="AlphaFoldDB" id="E6QQR2"/>
<dbReference type="Gene3D" id="3.90.550.10">
    <property type="entry name" value="Spore Coat Polysaccharide Biosynthesis Protein SpsA, Chain A"/>
    <property type="match status" value="1"/>
</dbReference>
<keyword evidence="1" id="KW-1133">Transmembrane helix</keyword>
<accession>E6QQR2</accession>
<dbReference type="SUPFAM" id="SSF53448">
    <property type="entry name" value="Nucleotide-diphospho-sugar transferases"/>
    <property type="match status" value="1"/>
</dbReference>
<feature type="transmembrane region" description="Helical" evidence="1">
    <location>
        <begin position="194"/>
        <end position="212"/>
    </location>
</feature>
<keyword evidence="1" id="KW-0812">Transmembrane</keyword>
<keyword evidence="3" id="KW-0808">Transferase</keyword>
<dbReference type="EMBL" id="CABR01000038">
    <property type="protein sequence ID" value="CBI09583.1"/>
    <property type="molecule type" value="Genomic_DNA"/>
</dbReference>
<dbReference type="PANTHER" id="PTHR43630">
    <property type="entry name" value="POLY-BETA-1,6-N-ACETYL-D-GLUCOSAMINE SYNTHASE"/>
    <property type="match status" value="1"/>
</dbReference>
<dbReference type="CDD" id="cd02511">
    <property type="entry name" value="Beta4Glucosyltransferase"/>
    <property type="match status" value="1"/>
</dbReference>
<dbReference type="GO" id="GO:0016740">
    <property type="term" value="F:transferase activity"/>
    <property type="evidence" value="ECO:0007669"/>
    <property type="project" value="UniProtKB-KW"/>
</dbReference>
<proteinExistence type="predicted"/>